<dbReference type="Proteomes" id="UP000069940">
    <property type="component" value="Unassembled WGS sequence"/>
</dbReference>
<dbReference type="Gene3D" id="1.25.40.10">
    <property type="entry name" value="Tetratricopeptide repeat domain"/>
    <property type="match status" value="1"/>
</dbReference>
<evidence type="ECO:0000313" key="2">
    <source>
        <dbReference type="Proteomes" id="UP000069940"/>
    </source>
</evidence>
<dbReference type="SUPFAM" id="SSF48452">
    <property type="entry name" value="TPR-like"/>
    <property type="match status" value="1"/>
</dbReference>
<dbReference type="InterPro" id="IPR042476">
    <property type="entry name" value="APPBP2"/>
</dbReference>
<sequence length="445" mass="51178">MIPDIFNIINKARYSGIIAGPKTAPSLYQLSVKAFVKELDRKCKPETRIPELQLLPAVALISILEEMSCYPSLRKKLHRELCDPVVFMRMFMRFKADRLVLERCLRKASSIGKPVLPELANNWCMMVNEKKSEASSSSIQEAMEFGTYLHEAGWALQSIDVFDIALRMISQLKEDQHQEMVKLICTQKLLRAEGSAMLISKADITCNTLLTMIEGIEDNEILLTVFLEVANHHFKAKRIAETHNWTRKAMELMTESTPAEHVIEILQLESIYLYLSQRYESAGMIVNQAIHRARLTFGHLHRRYADTLYTYGVSLLKINAISDSIPVFLELLDIITKLYGTYTPHVAIIQSYLAYGFYRRSQATGRFDMAYDHIQSAITLAKQIIPERQKVINHFCGIRAMILRGHEDVWEAVEENRAVRINNFYLFSISEIKHLCFELHDEIDA</sequence>
<dbReference type="PANTHER" id="PTHR46575:SF1">
    <property type="entry name" value="AMYLOID PROTEIN-BINDING PROTEIN 2"/>
    <property type="match status" value="1"/>
</dbReference>
<accession>A0ABM1Y180</accession>
<dbReference type="GeneID" id="115257806"/>
<reference evidence="2" key="1">
    <citation type="journal article" date="2015" name="Proc. Natl. Acad. Sci. U.S.A.">
        <title>Genome sequence of the Asian Tiger mosquito, Aedes albopictus, reveals insights into its biology, genetics, and evolution.</title>
        <authorList>
            <person name="Chen X.G."/>
            <person name="Jiang X."/>
            <person name="Gu J."/>
            <person name="Xu M."/>
            <person name="Wu Y."/>
            <person name="Deng Y."/>
            <person name="Zhang C."/>
            <person name="Bonizzoni M."/>
            <person name="Dermauw W."/>
            <person name="Vontas J."/>
            <person name="Armbruster P."/>
            <person name="Huang X."/>
            <person name="Yang Y."/>
            <person name="Zhang H."/>
            <person name="He W."/>
            <person name="Peng H."/>
            <person name="Liu Y."/>
            <person name="Wu K."/>
            <person name="Chen J."/>
            <person name="Lirakis M."/>
            <person name="Topalis P."/>
            <person name="Van Leeuwen T."/>
            <person name="Hall A.B."/>
            <person name="Jiang X."/>
            <person name="Thorpe C."/>
            <person name="Mueller R.L."/>
            <person name="Sun C."/>
            <person name="Waterhouse R.M."/>
            <person name="Yan G."/>
            <person name="Tu Z.J."/>
            <person name="Fang X."/>
            <person name="James A.A."/>
        </authorList>
    </citation>
    <scope>NUCLEOTIDE SEQUENCE [LARGE SCALE GENOMIC DNA]</scope>
    <source>
        <strain evidence="2">Foshan</strain>
    </source>
</reference>
<dbReference type="RefSeq" id="XP_029713620.2">
    <property type="nucleotide sequence ID" value="XM_029857760.2"/>
</dbReference>
<name>A0ABM1Y180_AEDAL</name>
<reference evidence="1" key="2">
    <citation type="submission" date="2025-05" db="UniProtKB">
        <authorList>
            <consortium name="EnsemblMetazoa"/>
        </authorList>
    </citation>
    <scope>IDENTIFICATION</scope>
    <source>
        <strain evidence="1">Foshan</strain>
    </source>
</reference>
<keyword evidence="2" id="KW-1185">Reference proteome</keyword>
<proteinExistence type="predicted"/>
<protein>
    <submittedName>
        <fullName evidence="1">Uncharacterized protein</fullName>
    </submittedName>
</protein>
<dbReference type="EnsemblMetazoa" id="AALFPA23_004742.R5874">
    <property type="protein sequence ID" value="AALFPA23_004742.P5874"/>
    <property type="gene ID" value="AALFPA23_004742"/>
</dbReference>
<dbReference type="PANTHER" id="PTHR46575">
    <property type="entry name" value="AMYLOID PROTEIN-BINDING PROTEIN 2"/>
    <property type="match status" value="1"/>
</dbReference>
<dbReference type="InterPro" id="IPR011990">
    <property type="entry name" value="TPR-like_helical_dom_sf"/>
</dbReference>
<evidence type="ECO:0000313" key="1">
    <source>
        <dbReference type="EnsemblMetazoa" id="AALFPA23_004742.P5874"/>
    </source>
</evidence>
<organism evidence="1 2">
    <name type="scientific">Aedes albopictus</name>
    <name type="common">Asian tiger mosquito</name>
    <name type="synonym">Stegomyia albopicta</name>
    <dbReference type="NCBI Taxonomy" id="7160"/>
    <lineage>
        <taxon>Eukaryota</taxon>
        <taxon>Metazoa</taxon>
        <taxon>Ecdysozoa</taxon>
        <taxon>Arthropoda</taxon>
        <taxon>Hexapoda</taxon>
        <taxon>Insecta</taxon>
        <taxon>Pterygota</taxon>
        <taxon>Neoptera</taxon>
        <taxon>Endopterygota</taxon>
        <taxon>Diptera</taxon>
        <taxon>Nematocera</taxon>
        <taxon>Culicoidea</taxon>
        <taxon>Culicidae</taxon>
        <taxon>Culicinae</taxon>
        <taxon>Aedini</taxon>
        <taxon>Aedes</taxon>
        <taxon>Stegomyia</taxon>
    </lineage>
</organism>